<sequence>MIIFGTRRYLHQLAMLTLVCANCGNPAAHALRKRVVKFTLFFIPLFPVSTTYSTQCTFCGTQNKLPKEQAEQLLAQSGAQGLPQQGGAPLTEPQPQGRNPYQS</sequence>
<dbReference type="RefSeq" id="WP_386433058.1">
    <property type="nucleotide sequence ID" value="NZ_JBHSBB010000014.1"/>
</dbReference>
<reference evidence="3" key="1">
    <citation type="journal article" date="2019" name="Int. J. Syst. Evol. Microbiol.">
        <title>The Global Catalogue of Microorganisms (GCM) 10K type strain sequencing project: providing services to taxonomists for standard genome sequencing and annotation.</title>
        <authorList>
            <consortium name="The Broad Institute Genomics Platform"/>
            <consortium name="The Broad Institute Genome Sequencing Center for Infectious Disease"/>
            <person name="Wu L."/>
            <person name="Ma J."/>
        </authorList>
    </citation>
    <scope>NUCLEOTIDE SEQUENCE [LARGE SCALE GENOMIC DNA]</scope>
    <source>
        <strain evidence="3">CGMCC 4.7237</strain>
    </source>
</reference>
<evidence type="ECO:0000313" key="3">
    <source>
        <dbReference type="Proteomes" id="UP001595765"/>
    </source>
</evidence>
<protein>
    <submittedName>
        <fullName evidence="2">Zinc-ribbon domain-containing protein</fullName>
    </submittedName>
</protein>
<dbReference type="EMBL" id="JBHSBB010000014">
    <property type="protein sequence ID" value="MFC4034328.1"/>
    <property type="molecule type" value="Genomic_DNA"/>
</dbReference>
<feature type="compositionally biased region" description="Polar residues" evidence="1">
    <location>
        <begin position="93"/>
        <end position="103"/>
    </location>
</feature>
<gene>
    <name evidence="2" type="ORF">ACFO3J_23030</name>
</gene>
<comment type="caution">
    <text evidence="2">The sequence shown here is derived from an EMBL/GenBank/DDBJ whole genome shotgun (WGS) entry which is preliminary data.</text>
</comment>
<organism evidence="2 3">
    <name type="scientific">Streptomyces polygonati</name>
    <dbReference type="NCBI Taxonomy" id="1617087"/>
    <lineage>
        <taxon>Bacteria</taxon>
        <taxon>Bacillati</taxon>
        <taxon>Actinomycetota</taxon>
        <taxon>Actinomycetes</taxon>
        <taxon>Kitasatosporales</taxon>
        <taxon>Streptomycetaceae</taxon>
        <taxon>Streptomyces</taxon>
    </lineage>
</organism>
<feature type="region of interest" description="Disordered" evidence="1">
    <location>
        <begin position="70"/>
        <end position="103"/>
    </location>
</feature>
<accession>A0ABV8HQK5</accession>
<dbReference type="PANTHER" id="PTHR28139:SF1">
    <property type="entry name" value="UPF0768 PROTEIN YBL029C-A"/>
    <property type="match status" value="1"/>
</dbReference>
<keyword evidence="3" id="KW-1185">Reference proteome</keyword>
<evidence type="ECO:0000256" key="1">
    <source>
        <dbReference type="SAM" id="MobiDB-lite"/>
    </source>
</evidence>
<dbReference type="Proteomes" id="UP001595765">
    <property type="component" value="Unassembled WGS sequence"/>
</dbReference>
<feature type="compositionally biased region" description="Low complexity" evidence="1">
    <location>
        <begin position="71"/>
        <end position="90"/>
    </location>
</feature>
<proteinExistence type="predicted"/>
<name>A0ABV8HQK5_9ACTN</name>
<dbReference type="PANTHER" id="PTHR28139">
    <property type="entry name" value="UPF0768 PROTEIN YBL029C-A"/>
    <property type="match status" value="1"/>
</dbReference>
<evidence type="ECO:0000313" key="2">
    <source>
        <dbReference type="EMBL" id="MFC4034328.1"/>
    </source>
</evidence>